<evidence type="ECO:0000256" key="8">
    <source>
        <dbReference type="PROSITE-ProRule" id="PRU00042"/>
    </source>
</evidence>
<evidence type="ECO:0000256" key="5">
    <source>
        <dbReference type="ARBA" id="ARBA00023015"/>
    </source>
</evidence>
<feature type="region of interest" description="Disordered" evidence="9">
    <location>
        <begin position="1"/>
        <end position="40"/>
    </location>
</feature>
<evidence type="ECO:0000256" key="1">
    <source>
        <dbReference type="ARBA" id="ARBA00004123"/>
    </source>
</evidence>
<keyword evidence="7" id="KW-0539">Nucleus</keyword>
<evidence type="ECO:0000256" key="6">
    <source>
        <dbReference type="ARBA" id="ARBA00023163"/>
    </source>
</evidence>
<keyword evidence="5" id="KW-0805">Transcription regulation</keyword>
<evidence type="ECO:0000259" key="10">
    <source>
        <dbReference type="PROSITE" id="PS50157"/>
    </source>
</evidence>
<gene>
    <name evidence="11" type="ORF">AJ79_00492</name>
</gene>
<evidence type="ECO:0000256" key="9">
    <source>
        <dbReference type="SAM" id="MobiDB-lite"/>
    </source>
</evidence>
<dbReference type="Gene3D" id="3.30.160.60">
    <property type="entry name" value="Classic Zinc Finger"/>
    <property type="match status" value="2"/>
</dbReference>
<dbReference type="PANTHER" id="PTHR24399">
    <property type="entry name" value="ZINC FINGER AND BTB DOMAIN-CONTAINING"/>
    <property type="match status" value="1"/>
</dbReference>
<evidence type="ECO:0000313" key="11">
    <source>
        <dbReference type="EMBL" id="PGH18423.1"/>
    </source>
</evidence>
<proteinExistence type="predicted"/>
<dbReference type="InterPro" id="IPR036236">
    <property type="entry name" value="Znf_C2H2_sf"/>
</dbReference>
<dbReference type="GO" id="GO:0005654">
    <property type="term" value="C:nucleoplasm"/>
    <property type="evidence" value="ECO:0007669"/>
    <property type="project" value="TreeGrafter"/>
</dbReference>
<comment type="subcellular location">
    <subcellularLocation>
        <location evidence="1">Nucleus</location>
    </subcellularLocation>
</comment>
<dbReference type="SUPFAM" id="SSF57667">
    <property type="entry name" value="beta-beta-alpha zinc fingers"/>
    <property type="match status" value="2"/>
</dbReference>
<evidence type="ECO:0000256" key="3">
    <source>
        <dbReference type="ARBA" id="ARBA00022737"/>
    </source>
</evidence>
<dbReference type="PROSITE" id="PS50157">
    <property type="entry name" value="ZINC_FINGER_C2H2_2"/>
    <property type="match status" value="3"/>
</dbReference>
<dbReference type="OrthoDB" id="654211at2759"/>
<keyword evidence="12" id="KW-1185">Reference proteome</keyword>
<organism evidence="11 12">
    <name type="scientific">Helicocarpus griseus UAMH5409</name>
    <dbReference type="NCBI Taxonomy" id="1447875"/>
    <lineage>
        <taxon>Eukaryota</taxon>
        <taxon>Fungi</taxon>
        <taxon>Dikarya</taxon>
        <taxon>Ascomycota</taxon>
        <taxon>Pezizomycotina</taxon>
        <taxon>Eurotiomycetes</taxon>
        <taxon>Eurotiomycetidae</taxon>
        <taxon>Onygenales</taxon>
        <taxon>Ajellomycetaceae</taxon>
        <taxon>Helicocarpus</taxon>
    </lineage>
</organism>
<accession>A0A2B7YBL8</accession>
<keyword evidence="8" id="KW-0863">Zinc-finger</keyword>
<name>A0A2B7YBL8_9EURO</name>
<feature type="domain" description="C2H2-type" evidence="10">
    <location>
        <begin position="280"/>
        <end position="310"/>
    </location>
</feature>
<dbReference type="AlphaFoldDB" id="A0A2B7YBL8"/>
<evidence type="ECO:0000256" key="7">
    <source>
        <dbReference type="ARBA" id="ARBA00023242"/>
    </source>
</evidence>
<dbReference type="STRING" id="1447875.A0A2B7YBL8"/>
<evidence type="ECO:0000256" key="2">
    <source>
        <dbReference type="ARBA" id="ARBA00022723"/>
    </source>
</evidence>
<dbReference type="GO" id="GO:0001227">
    <property type="term" value="F:DNA-binding transcription repressor activity, RNA polymerase II-specific"/>
    <property type="evidence" value="ECO:0007669"/>
    <property type="project" value="TreeGrafter"/>
</dbReference>
<dbReference type="SMART" id="SM00355">
    <property type="entry name" value="ZnF_C2H2"/>
    <property type="match status" value="3"/>
</dbReference>
<protein>
    <recommendedName>
        <fullName evidence="10">C2H2-type domain-containing protein</fullName>
    </recommendedName>
</protein>
<keyword evidence="3" id="KW-0677">Repeat</keyword>
<comment type="caution">
    <text evidence="11">The sequence shown here is derived from an EMBL/GenBank/DDBJ whole genome shotgun (WGS) entry which is preliminary data.</text>
</comment>
<keyword evidence="4" id="KW-0862">Zinc</keyword>
<feature type="compositionally biased region" description="Polar residues" evidence="9">
    <location>
        <begin position="218"/>
        <end position="230"/>
    </location>
</feature>
<keyword evidence="6" id="KW-0804">Transcription</keyword>
<dbReference type="Pfam" id="PF00096">
    <property type="entry name" value="zf-C2H2"/>
    <property type="match status" value="1"/>
</dbReference>
<dbReference type="PROSITE" id="PS00028">
    <property type="entry name" value="ZINC_FINGER_C2H2_1"/>
    <property type="match status" value="2"/>
</dbReference>
<dbReference type="Proteomes" id="UP000223968">
    <property type="component" value="Unassembled WGS sequence"/>
</dbReference>
<dbReference type="PANTHER" id="PTHR24399:SF23">
    <property type="entry name" value="C2H2-TYPE DOMAIN-CONTAINING PROTEIN"/>
    <property type="match status" value="1"/>
</dbReference>
<feature type="domain" description="C2H2-type" evidence="10">
    <location>
        <begin position="250"/>
        <end position="277"/>
    </location>
</feature>
<dbReference type="InterPro" id="IPR013087">
    <property type="entry name" value="Znf_C2H2_type"/>
</dbReference>
<reference evidence="11 12" key="1">
    <citation type="submission" date="2017-10" db="EMBL/GenBank/DDBJ databases">
        <title>Comparative genomics in systemic dimorphic fungi from Ajellomycetaceae.</title>
        <authorList>
            <person name="Munoz J.F."/>
            <person name="Mcewen J.G."/>
            <person name="Clay O.K."/>
            <person name="Cuomo C.A."/>
        </authorList>
    </citation>
    <scope>NUCLEOTIDE SEQUENCE [LARGE SCALE GENOMIC DNA]</scope>
    <source>
        <strain evidence="11 12">UAMH5409</strain>
    </source>
</reference>
<feature type="domain" description="C2H2-type" evidence="10">
    <location>
        <begin position="311"/>
        <end position="343"/>
    </location>
</feature>
<dbReference type="GO" id="GO:0000978">
    <property type="term" value="F:RNA polymerase II cis-regulatory region sequence-specific DNA binding"/>
    <property type="evidence" value="ECO:0007669"/>
    <property type="project" value="TreeGrafter"/>
</dbReference>
<dbReference type="GO" id="GO:0008270">
    <property type="term" value="F:zinc ion binding"/>
    <property type="evidence" value="ECO:0007669"/>
    <property type="project" value="UniProtKB-KW"/>
</dbReference>
<feature type="compositionally biased region" description="Polar residues" evidence="9">
    <location>
        <begin position="18"/>
        <end position="40"/>
    </location>
</feature>
<dbReference type="EMBL" id="PDNB01000004">
    <property type="protein sequence ID" value="PGH18423.1"/>
    <property type="molecule type" value="Genomic_DNA"/>
</dbReference>
<feature type="region of interest" description="Disordered" evidence="9">
    <location>
        <begin position="213"/>
        <end position="243"/>
    </location>
</feature>
<evidence type="ECO:0000313" key="12">
    <source>
        <dbReference type="Proteomes" id="UP000223968"/>
    </source>
</evidence>
<sequence length="401" mass="45120">MDLTPRSHATHSPHFRPTTGQPVPINVSSPYSTPPHSHAQTEILSAHSPAGLGILNSSHIPMCSQLQPLLQSTQAWQHGCDSAHPFSPMGVIPNIHLFEQTQLLLRDTQSQSGTSMVYSSPPNHPMSRSTLMQRFAPSYNSSLQYTPVPNTRQQQSPIPQQQQEQVNCSMPQDIGHDAAAFLFELDSNVENQSVEDYSVERPVINNRVPRIPLRSSRSHATAPQSDSGKVQTGGIRKQTRRKAGAAGAKYKCDECGMLFTRNSNCKSHKKIHDPNRKFPHQCSAPQCTKKFSRKTDLVRHEDSVHKKKRDYGCDQCGHYFARSDTLRRHCEDGCRRRHRQAQRTTASQPTVTEHIEAYQSPASLYRDPIATYPETHDQQKYSNSFISPYIDNTATAFPQYL</sequence>
<evidence type="ECO:0000256" key="4">
    <source>
        <dbReference type="ARBA" id="ARBA00022833"/>
    </source>
</evidence>
<keyword evidence="2" id="KW-0479">Metal-binding</keyword>